<name>A0A9D4Y0C3_PEA</name>
<gene>
    <name evidence="2" type="ORF">KIW84_034438</name>
</gene>
<accession>A0A9D4Y0C3</accession>
<sequence length="201" mass="22129">MSQPSVSTPSKHSKEQSNPKNIGVEIDLSNFITDVVPLSIVTVHANTMRKASTSASRKGKPSKTNVVSDVSISLVEHDNINETSMDKFDVNVSTLSPEKLKGKEIYEGMTSDMADKDENSIEKKDQPTDIVNIEDLDSDDVPIGQRLAPGIAKRLNNRKGQVIESSSTPSKSIRKRTNIGPMKRWSKVVTPVSKKKSLKRK</sequence>
<proteinExistence type="predicted"/>
<keyword evidence="3" id="KW-1185">Reference proteome</keyword>
<comment type="caution">
    <text evidence="2">The sequence shown here is derived from an EMBL/GenBank/DDBJ whole genome shotgun (WGS) entry which is preliminary data.</text>
</comment>
<dbReference type="Gramene" id="Psat03G0443800-T1">
    <property type="protein sequence ID" value="KAI5429852.1"/>
    <property type="gene ID" value="KIW84_034438"/>
</dbReference>
<organism evidence="2 3">
    <name type="scientific">Pisum sativum</name>
    <name type="common">Garden pea</name>
    <name type="synonym">Lathyrus oleraceus</name>
    <dbReference type="NCBI Taxonomy" id="3888"/>
    <lineage>
        <taxon>Eukaryota</taxon>
        <taxon>Viridiplantae</taxon>
        <taxon>Streptophyta</taxon>
        <taxon>Embryophyta</taxon>
        <taxon>Tracheophyta</taxon>
        <taxon>Spermatophyta</taxon>
        <taxon>Magnoliopsida</taxon>
        <taxon>eudicotyledons</taxon>
        <taxon>Gunneridae</taxon>
        <taxon>Pentapetalae</taxon>
        <taxon>rosids</taxon>
        <taxon>fabids</taxon>
        <taxon>Fabales</taxon>
        <taxon>Fabaceae</taxon>
        <taxon>Papilionoideae</taxon>
        <taxon>50 kb inversion clade</taxon>
        <taxon>NPAAA clade</taxon>
        <taxon>Hologalegina</taxon>
        <taxon>IRL clade</taxon>
        <taxon>Fabeae</taxon>
        <taxon>Lathyrus</taxon>
    </lineage>
</organism>
<dbReference type="EMBL" id="JAMSHJ010000003">
    <property type="protein sequence ID" value="KAI5429852.1"/>
    <property type="molecule type" value="Genomic_DNA"/>
</dbReference>
<evidence type="ECO:0000256" key="1">
    <source>
        <dbReference type="SAM" id="MobiDB-lite"/>
    </source>
</evidence>
<feature type="region of interest" description="Disordered" evidence="1">
    <location>
        <begin position="159"/>
        <end position="201"/>
    </location>
</feature>
<feature type="region of interest" description="Disordered" evidence="1">
    <location>
        <begin position="1"/>
        <end position="21"/>
    </location>
</feature>
<dbReference type="Proteomes" id="UP001058974">
    <property type="component" value="Chromosome 3"/>
</dbReference>
<dbReference type="AlphaFoldDB" id="A0A9D4Y0C3"/>
<feature type="compositionally biased region" description="Polar residues" evidence="1">
    <location>
        <begin position="1"/>
        <end position="11"/>
    </location>
</feature>
<protein>
    <submittedName>
        <fullName evidence="2">Uncharacterized protein</fullName>
    </submittedName>
</protein>
<reference evidence="2 3" key="1">
    <citation type="journal article" date="2022" name="Nat. Genet.">
        <title>Improved pea reference genome and pan-genome highlight genomic features and evolutionary characteristics.</title>
        <authorList>
            <person name="Yang T."/>
            <person name="Liu R."/>
            <person name="Luo Y."/>
            <person name="Hu S."/>
            <person name="Wang D."/>
            <person name="Wang C."/>
            <person name="Pandey M.K."/>
            <person name="Ge S."/>
            <person name="Xu Q."/>
            <person name="Li N."/>
            <person name="Li G."/>
            <person name="Huang Y."/>
            <person name="Saxena R.K."/>
            <person name="Ji Y."/>
            <person name="Li M."/>
            <person name="Yan X."/>
            <person name="He Y."/>
            <person name="Liu Y."/>
            <person name="Wang X."/>
            <person name="Xiang C."/>
            <person name="Varshney R.K."/>
            <person name="Ding H."/>
            <person name="Gao S."/>
            <person name="Zong X."/>
        </authorList>
    </citation>
    <scope>NUCLEOTIDE SEQUENCE [LARGE SCALE GENOMIC DNA]</scope>
    <source>
        <strain evidence="2 3">cv. Zhongwan 6</strain>
    </source>
</reference>
<evidence type="ECO:0000313" key="3">
    <source>
        <dbReference type="Proteomes" id="UP001058974"/>
    </source>
</evidence>
<evidence type="ECO:0000313" key="2">
    <source>
        <dbReference type="EMBL" id="KAI5429852.1"/>
    </source>
</evidence>